<proteinExistence type="predicted"/>
<dbReference type="InterPro" id="IPR036397">
    <property type="entry name" value="RNaseH_sf"/>
</dbReference>
<dbReference type="Proteomes" id="UP001165121">
    <property type="component" value="Unassembled WGS sequence"/>
</dbReference>
<feature type="compositionally biased region" description="Polar residues" evidence="1">
    <location>
        <begin position="317"/>
        <end position="328"/>
    </location>
</feature>
<comment type="caution">
    <text evidence="3">The sequence shown here is derived from an EMBL/GenBank/DDBJ whole genome shotgun (WGS) entry which is preliminary data.</text>
</comment>
<evidence type="ECO:0000259" key="2">
    <source>
        <dbReference type="PROSITE" id="PS50013"/>
    </source>
</evidence>
<dbReference type="InterPro" id="IPR023780">
    <property type="entry name" value="Chromo_domain"/>
</dbReference>
<feature type="compositionally biased region" description="Basic and acidic residues" evidence="1">
    <location>
        <begin position="301"/>
        <end position="311"/>
    </location>
</feature>
<gene>
    <name evidence="3" type="ORF">Pfra01_002482000</name>
</gene>
<evidence type="ECO:0000313" key="3">
    <source>
        <dbReference type="EMBL" id="GMF57904.1"/>
    </source>
</evidence>
<sequence>MDFVFGLPPDAAGNTGVVVFVDRLSKMAHLATVPDIIEGEGTATLFLDRVSLIETPVSRASSGRPSSRCLALAWTCPPRIIRRPTVRRNASTALSRVLRSICAETPKRWSAKLPLVEFALNNAVHTSTGYTPSYVNCLSHHPRVPMTPPRPGSGLSGGEEFAERLADISPLAVRKQVDTFLSTRLSVLRHLRDAMAESQDKLKEHADARGRNNLASYSVGALVLLNSKTLPTHAVSIVFNTKLRPRYIRHFKVVAKKGLADLAEPLADMPAGQSDHDGNPIVPEELGPRPAAGAASQSQRNSDRHADERPGRALGAHSNSERTQSPRLTSPEASAAARRPPPALLDEQGNHHYHVGRILARRRCRGQNQYLVKGGGYPHSENPWEFEWPLRQDCPDVVDAFDQLD</sequence>
<dbReference type="OrthoDB" id="433924at2759"/>
<reference evidence="3" key="1">
    <citation type="submission" date="2023-04" db="EMBL/GenBank/DDBJ databases">
        <title>Phytophthora fragariaefolia NBRC 109709.</title>
        <authorList>
            <person name="Ichikawa N."/>
            <person name="Sato H."/>
            <person name="Tonouchi N."/>
        </authorList>
    </citation>
    <scope>NUCLEOTIDE SEQUENCE</scope>
    <source>
        <strain evidence="3">NBRC 109709</strain>
    </source>
</reference>
<organism evidence="3 4">
    <name type="scientific">Phytophthora fragariaefolia</name>
    <dbReference type="NCBI Taxonomy" id="1490495"/>
    <lineage>
        <taxon>Eukaryota</taxon>
        <taxon>Sar</taxon>
        <taxon>Stramenopiles</taxon>
        <taxon>Oomycota</taxon>
        <taxon>Peronosporomycetes</taxon>
        <taxon>Peronosporales</taxon>
        <taxon>Peronosporaceae</taxon>
        <taxon>Phytophthora</taxon>
    </lineage>
</organism>
<evidence type="ECO:0000256" key="1">
    <source>
        <dbReference type="SAM" id="MobiDB-lite"/>
    </source>
</evidence>
<accession>A0A9W7D525</accession>
<dbReference type="InterPro" id="IPR016197">
    <property type="entry name" value="Chromo-like_dom_sf"/>
</dbReference>
<dbReference type="EMBL" id="BSXT01004445">
    <property type="protein sequence ID" value="GMF57904.1"/>
    <property type="molecule type" value="Genomic_DNA"/>
</dbReference>
<dbReference type="AlphaFoldDB" id="A0A9W7D525"/>
<dbReference type="SUPFAM" id="SSF54160">
    <property type="entry name" value="Chromo domain-like"/>
    <property type="match status" value="1"/>
</dbReference>
<dbReference type="Gene3D" id="3.30.420.10">
    <property type="entry name" value="Ribonuclease H-like superfamily/Ribonuclease H"/>
    <property type="match status" value="1"/>
</dbReference>
<evidence type="ECO:0000313" key="4">
    <source>
        <dbReference type="Proteomes" id="UP001165121"/>
    </source>
</evidence>
<dbReference type="Pfam" id="PF00385">
    <property type="entry name" value="Chromo"/>
    <property type="match status" value="1"/>
</dbReference>
<dbReference type="InterPro" id="IPR000953">
    <property type="entry name" value="Chromo/chromo_shadow_dom"/>
</dbReference>
<dbReference type="CDD" id="cd00024">
    <property type="entry name" value="CD_CSD"/>
    <property type="match status" value="1"/>
</dbReference>
<feature type="region of interest" description="Disordered" evidence="1">
    <location>
        <begin position="267"/>
        <end position="348"/>
    </location>
</feature>
<dbReference type="PANTHER" id="PTHR45835:SF99">
    <property type="entry name" value="CHROMO DOMAIN-CONTAINING PROTEIN-RELATED"/>
    <property type="match status" value="1"/>
</dbReference>
<dbReference type="GO" id="GO:0003676">
    <property type="term" value="F:nucleic acid binding"/>
    <property type="evidence" value="ECO:0007669"/>
    <property type="project" value="InterPro"/>
</dbReference>
<name>A0A9W7D525_9STRA</name>
<feature type="domain" description="Chromo" evidence="2">
    <location>
        <begin position="353"/>
        <end position="405"/>
    </location>
</feature>
<keyword evidence="4" id="KW-1185">Reference proteome</keyword>
<protein>
    <submittedName>
        <fullName evidence="3">Unnamed protein product</fullName>
    </submittedName>
</protein>
<dbReference type="Gene3D" id="2.40.50.40">
    <property type="match status" value="1"/>
</dbReference>
<dbReference type="PROSITE" id="PS50013">
    <property type="entry name" value="CHROMO_2"/>
    <property type="match status" value="1"/>
</dbReference>
<dbReference type="PANTHER" id="PTHR45835">
    <property type="entry name" value="YALI0A06105P"/>
    <property type="match status" value="1"/>
</dbReference>